<accession>A0AAF3JC25</accession>
<evidence type="ECO:0000256" key="1">
    <source>
        <dbReference type="ARBA" id="ARBA00023015"/>
    </source>
</evidence>
<keyword evidence="3" id="KW-0675">Receptor</keyword>
<keyword evidence="2" id="KW-0804">Transcription</keyword>
<dbReference type="AlphaFoldDB" id="A0AAF3JC25"/>
<sequence>MLSLFQFAAFASKLATLAYRAKCVKSPSILLRDGSFPPILPHNPWGFHELIFYRPVSLWSDADVDDDEFLLLRALLLCSTPADLPEFAMKELEKTKLRFARTLFAYEATKLGPTKGAERFQLLLSTLNSWILLTAKHKELYVMGRYRALKRGPPESLFPAYVDPLVVELMSG</sequence>
<evidence type="ECO:0000256" key="2">
    <source>
        <dbReference type="ARBA" id="ARBA00023163"/>
    </source>
</evidence>
<dbReference type="Proteomes" id="UP000887575">
    <property type="component" value="Unassembled WGS sequence"/>
</dbReference>
<evidence type="ECO:0000313" key="5">
    <source>
        <dbReference type="WBParaSite" id="MBELARI_LOCUS9589"/>
    </source>
</evidence>
<dbReference type="SUPFAM" id="SSF48508">
    <property type="entry name" value="Nuclear receptor ligand-binding domain"/>
    <property type="match status" value="1"/>
</dbReference>
<reference evidence="5" key="1">
    <citation type="submission" date="2024-02" db="UniProtKB">
        <authorList>
            <consortium name="WormBaseParasite"/>
        </authorList>
    </citation>
    <scope>IDENTIFICATION</scope>
</reference>
<keyword evidence="1" id="KW-0805">Transcription regulation</keyword>
<evidence type="ECO:0000313" key="4">
    <source>
        <dbReference type="Proteomes" id="UP000887575"/>
    </source>
</evidence>
<keyword evidence="4" id="KW-1185">Reference proteome</keyword>
<dbReference type="WBParaSite" id="MBELARI_LOCUS9589">
    <property type="protein sequence ID" value="MBELARI_LOCUS9589"/>
    <property type="gene ID" value="MBELARI_LOCUS9589"/>
</dbReference>
<organism evidence="4 5">
    <name type="scientific">Mesorhabditis belari</name>
    <dbReference type="NCBI Taxonomy" id="2138241"/>
    <lineage>
        <taxon>Eukaryota</taxon>
        <taxon>Metazoa</taxon>
        <taxon>Ecdysozoa</taxon>
        <taxon>Nematoda</taxon>
        <taxon>Chromadorea</taxon>
        <taxon>Rhabditida</taxon>
        <taxon>Rhabditina</taxon>
        <taxon>Rhabditomorpha</taxon>
        <taxon>Rhabditoidea</taxon>
        <taxon>Rhabditidae</taxon>
        <taxon>Mesorhabditinae</taxon>
        <taxon>Mesorhabditis</taxon>
    </lineage>
</organism>
<dbReference type="InterPro" id="IPR035500">
    <property type="entry name" value="NHR-like_dom_sf"/>
</dbReference>
<proteinExistence type="predicted"/>
<evidence type="ECO:0008006" key="6">
    <source>
        <dbReference type="Google" id="ProtNLM"/>
    </source>
</evidence>
<protein>
    <recommendedName>
        <fullName evidence="6">NR LBD domain-containing protein</fullName>
    </recommendedName>
</protein>
<name>A0AAF3JC25_9BILA</name>
<evidence type="ECO:0000256" key="3">
    <source>
        <dbReference type="ARBA" id="ARBA00023170"/>
    </source>
</evidence>
<dbReference type="Gene3D" id="1.10.565.10">
    <property type="entry name" value="Retinoid X Receptor"/>
    <property type="match status" value="1"/>
</dbReference>